<dbReference type="InParanoid" id="L2GQQ3"/>
<dbReference type="GO" id="GO:0005524">
    <property type="term" value="F:ATP binding"/>
    <property type="evidence" value="ECO:0007669"/>
    <property type="project" value="UniProtKB-KW"/>
</dbReference>
<dbReference type="OrthoDB" id="5337378at2759"/>
<reference evidence="8" key="1">
    <citation type="submission" date="2011-03" db="EMBL/GenBank/DDBJ databases">
        <title>The genome sequence of Vavraia culicis strain floridensis.</title>
        <authorList>
            <consortium name="The Broad Institute Genome Sequencing Platform"/>
            <person name="Cuomo C."/>
            <person name="Becnel J."/>
            <person name="Sanscrainte N."/>
            <person name="Young S.K."/>
            <person name="Zeng Q."/>
            <person name="Gargeya S."/>
            <person name="Fitzgerald M."/>
            <person name="Haas B."/>
            <person name="Abouelleil A."/>
            <person name="Alvarado L."/>
            <person name="Arachchi H.M."/>
            <person name="Berlin A."/>
            <person name="Chapman S.B."/>
            <person name="Gearin G."/>
            <person name="Goldberg J."/>
            <person name="Griggs A."/>
            <person name="Gujja S."/>
            <person name="Hansen M."/>
            <person name="Heiman D."/>
            <person name="Howarth C."/>
            <person name="Larimer J."/>
            <person name="Lui A."/>
            <person name="MacDonald P.J.P."/>
            <person name="McCowen C."/>
            <person name="Montmayeur A."/>
            <person name="Murphy C."/>
            <person name="Neiman D."/>
            <person name="Pearson M."/>
            <person name="Priest M."/>
            <person name="Roberts A."/>
            <person name="Saif S."/>
            <person name="Shea T."/>
            <person name="Sisk P."/>
            <person name="Stolte C."/>
            <person name="Sykes S."/>
            <person name="Wortman J."/>
            <person name="Nusbaum C."/>
            <person name="Birren B."/>
        </authorList>
    </citation>
    <scope>NUCLEOTIDE SEQUENCE [LARGE SCALE GENOMIC DNA]</scope>
    <source>
        <strain evidence="8">floridensis</strain>
    </source>
</reference>
<keyword evidence="1" id="KW-0808">Transferase</keyword>
<protein>
    <submittedName>
        <fullName evidence="7">WEE protein kinase</fullName>
    </submittedName>
</protein>
<dbReference type="Gene3D" id="3.30.200.20">
    <property type="entry name" value="Phosphorylase Kinase, domain 1"/>
    <property type="match status" value="1"/>
</dbReference>
<evidence type="ECO:0000313" key="8">
    <source>
        <dbReference type="Proteomes" id="UP000011081"/>
    </source>
</evidence>
<gene>
    <name evidence="7" type="ORF">VCUG_02532</name>
</gene>
<proteinExistence type="predicted"/>
<dbReference type="SUPFAM" id="SSF56112">
    <property type="entry name" value="Protein kinase-like (PK-like)"/>
    <property type="match status" value="1"/>
</dbReference>
<sequence length="508" mass="56665">MTRQYKKDKKFVVLDRTPSTPQRNVAKRKRCTMRILEVIYDECGVGSNDCSGSDRIADTNDKTANSECSSTDHQNKESIKNCTAMHKQIECFVPVALIGQGDFSNVYLIRRNVEQRFDFNTDINAQMSARHGAAHGLNDLFGAARVLGDGGSGNNESACYGTGKCTANCGTAASATNNRTNLMDRSLSALKISTKALLSATQKNEYLTEIQILKALRTSPHAVRLHRAWSINSHLYVETEHCNLGSFLNLVEYVYKLRKSALSERFVAYFMMEMCAALVELKRAGVMHCDVAPGNILMSVERGGGKGVVREIEGYVHWYCETRGYVLGEECVDTGCDGGDGCDEEGTEHKERNARKTNIKKRKGRSSMACGARNDKKKEGSDKTNNGAFPHFKLLFKLADFNISKFAYSSLQQEGTPRYLSKEALAGSYHYSSDLFSLALIWLEIKEGIDLPSNGAYWHELREGRFECSTFCRDDEGVLRSVLGGADDRMDVERVYAYFKGKYDEWGG</sequence>
<dbReference type="GO" id="GO:0005737">
    <property type="term" value="C:cytoplasm"/>
    <property type="evidence" value="ECO:0007669"/>
    <property type="project" value="TreeGrafter"/>
</dbReference>
<evidence type="ECO:0000256" key="5">
    <source>
        <dbReference type="SAM" id="MobiDB-lite"/>
    </source>
</evidence>
<keyword evidence="8" id="KW-1185">Reference proteome</keyword>
<dbReference type="Gene3D" id="1.10.510.10">
    <property type="entry name" value="Transferase(Phosphotransferase) domain 1"/>
    <property type="match status" value="1"/>
</dbReference>
<dbReference type="AlphaFoldDB" id="L2GQQ3"/>
<feature type="region of interest" description="Disordered" evidence="5">
    <location>
        <begin position="343"/>
        <end position="384"/>
    </location>
</feature>
<feature type="compositionally biased region" description="Basic residues" evidence="5">
    <location>
        <begin position="352"/>
        <end position="365"/>
    </location>
</feature>
<keyword evidence="2" id="KW-0547">Nucleotide-binding</keyword>
<evidence type="ECO:0000256" key="4">
    <source>
        <dbReference type="ARBA" id="ARBA00022840"/>
    </source>
</evidence>
<dbReference type="PROSITE" id="PS50011">
    <property type="entry name" value="PROTEIN_KINASE_DOM"/>
    <property type="match status" value="1"/>
</dbReference>
<dbReference type="GeneID" id="19880393"/>
<feature type="domain" description="Protein kinase" evidence="6">
    <location>
        <begin position="92"/>
        <end position="508"/>
    </location>
</feature>
<dbReference type="RefSeq" id="XP_008075539.1">
    <property type="nucleotide sequence ID" value="XM_008077348.1"/>
</dbReference>
<dbReference type="PANTHER" id="PTHR11042">
    <property type="entry name" value="EUKARYOTIC TRANSLATION INITIATION FACTOR 2-ALPHA KINASE EIF2-ALPHA KINASE -RELATED"/>
    <property type="match status" value="1"/>
</dbReference>
<feature type="compositionally biased region" description="Basic and acidic residues" evidence="5">
    <location>
        <begin position="373"/>
        <end position="382"/>
    </location>
</feature>
<name>L2GQQ3_VAVCU</name>
<dbReference type="HOGENOM" id="CLU_536602_0_0_1"/>
<evidence type="ECO:0000313" key="7">
    <source>
        <dbReference type="EMBL" id="ELA45976.1"/>
    </source>
</evidence>
<dbReference type="InterPro" id="IPR000719">
    <property type="entry name" value="Prot_kinase_dom"/>
</dbReference>
<dbReference type="InterPro" id="IPR050339">
    <property type="entry name" value="CC_SR_Kinase"/>
</dbReference>
<dbReference type="GO" id="GO:0004672">
    <property type="term" value="F:protein kinase activity"/>
    <property type="evidence" value="ECO:0007669"/>
    <property type="project" value="InterPro"/>
</dbReference>
<dbReference type="PANTHER" id="PTHR11042:SF190">
    <property type="entry name" value="MITOSIS INHIBITOR PROTEIN KINASE MIK1"/>
    <property type="match status" value="1"/>
</dbReference>
<evidence type="ECO:0000256" key="2">
    <source>
        <dbReference type="ARBA" id="ARBA00022741"/>
    </source>
</evidence>
<evidence type="ECO:0000259" key="6">
    <source>
        <dbReference type="PROSITE" id="PS50011"/>
    </source>
</evidence>
<dbReference type="Proteomes" id="UP000011081">
    <property type="component" value="Unassembled WGS sequence"/>
</dbReference>
<dbReference type="GO" id="GO:0005634">
    <property type="term" value="C:nucleus"/>
    <property type="evidence" value="ECO:0007669"/>
    <property type="project" value="TreeGrafter"/>
</dbReference>
<dbReference type="PROSITE" id="PS00109">
    <property type="entry name" value="PROTEIN_KINASE_TYR"/>
    <property type="match status" value="1"/>
</dbReference>
<dbReference type="STRING" id="948595.L2GQQ3"/>
<evidence type="ECO:0000256" key="3">
    <source>
        <dbReference type="ARBA" id="ARBA00022777"/>
    </source>
</evidence>
<dbReference type="SMART" id="SM00220">
    <property type="entry name" value="S_TKc"/>
    <property type="match status" value="1"/>
</dbReference>
<dbReference type="EMBL" id="GL877475">
    <property type="protein sequence ID" value="ELA45976.1"/>
    <property type="molecule type" value="Genomic_DNA"/>
</dbReference>
<keyword evidence="3 7" id="KW-0418">Kinase</keyword>
<evidence type="ECO:0000256" key="1">
    <source>
        <dbReference type="ARBA" id="ARBA00022679"/>
    </source>
</evidence>
<dbReference type="InterPro" id="IPR008266">
    <property type="entry name" value="Tyr_kinase_AS"/>
</dbReference>
<dbReference type="VEuPathDB" id="MicrosporidiaDB:VCUG_02532"/>
<keyword evidence="4" id="KW-0067">ATP-binding</keyword>
<accession>L2GQQ3</accession>
<dbReference type="Pfam" id="PF00069">
    <property type="entry name" value="Pkinase"/>
    <property type="match status" value="1"/>
</dbReference>
<organism evidence="7 8">
    <name type="scientific">Vavraia culicis (isolate floridensis)</name>
    <name type="common">Microsporidian parasite</name>
    <dbReference type="NCBI Taxonomy" id="948595"/>
    <lineage>
        <taxon>Eukaryota</taxon>
        <taxon>Fungi</taxon>
        <taxon>Fungi incertae sedis</taxon>
        <taxon>Microsporidia</taxon>
        <taxon>Pleistophoridae</taxon>
        <taxon>Vavraia</taxon>
    </lineage>
</organism>
<dbReference type="InterPro" id="IPR011009">
    <property type="entry name" value="Kinase-like_dom_sf"/>
</dbReference>